<dbReference type="GO" id="GO:0008233">
    <property type="term" value="F:peptidase activity"/>
    <property type="evidence" value="ECO:0007669"/>
    <property type="project" value="UniProtKB-KW"/>
</dbReference>
<dbReference type="GO" id="GO:0006508">
    <property type="term" value="P:proteolysis"/>
    <property type="evidence" value="ECO:0007669"/>
    <property type="project" value="UniProtKB-KW"/>
</dbReference>
<keyword evidence="3" id="KW-0645">Protease</keyword>
<evidence type="ECO:0000259" key="1">
    <source>
        <dbReference type="Pfam" id="PF01841"/>
    </source>
</evidence>
<dbReference type="SUPFAM" id="SSF54001">
    <property type="entry name" value="Cysteine proteinases"/>
    <property type="match status" value="1"/>
</dbReference>
<dbReference type="EMBL" id="FQYU01000005">
    <property type="protein sequence ID" value="SHJ46745.1"/>
    <property type="molecule type" value="Genomic_DNA"/>
</dbReference>
<dbReference type="Gene3D" id="2.60.40.3140">
    <property type="match status" value="1"/>
</dbReference>
<sequence length="661" mass="75868">MTRIKNILSVIPLFLIAVLQAQEVEFGEISKEELLEEKYELDPDAEAAVLYRSQNTYLQSSGGGARLITEVHERIKLYSKNGFGHATETIHLYKGKSARETVGKIKAFTYNLVNDKVVKSELDKDQIFENEYSYSYDQVKFTMPNVKEGSVIEFMYRINSPFIWNIDEFRFQRDIPIKRLEAELRTPEGFNFKQTHKGFIFFTPSTEKKMDNRLGMDVVVTRFDLKDIPALKAESYVDNIDNYRSGALFELVSVDIPGTVYKSYSQSWGDVAKTIGSSSDYKNELDKTRSFKNELDPLLQGKTNQLEILKLLFKYVKEQITWNGVDGKSFQNGIKTTLKEKKGNVADINLLLVAMLRYAGIKANPVILSTKDNAIPLFPTLDRLNYVIAHATINGKDYYMDATEEFSDVNLLPIRDYNWGGLLVDNPNKVWKHIGRIAPKKADNMHLLKVVVGADGTIEGSYQSRLTHHSAYQFRERYKEKEEDEFLNDLERKLSNIEISGYEVKNAAGYEGNVTESFTYEMENGADIINDKIYFYPLAFLRKEENPFKLEKREYPIDYGFPFQDRYMVEITLPEGYVVESLPKNIVMNLPDNLGKYKYVIRHMGNKIQLSTIFDINSEIISAVNYLDLKEYYNQVIIKGLEQVVLAKAANGRDTGSTGNK</sequence>
<dbReference type="Pfam" id="PF12969">
    <property type="entry name" value="DUF3857"/>
    <property type="match status" value="1"/>
</dbReference>
<dbReference type="RefSeq" id="WP_072994355.1">
    <property type="nucleotide sequence ID" value="NZ_FQYU01000005.1"/>
</dbReference>
<evidence type="ECO:0000259" key="2">
    <source>
        <dbReference type="Pfam" id="PF12969"/>
    </source>
</evidence>
<feature type="domain" description="DUF3857" evidence="2">
    <location>
        <begin position="70"/>
        <end position="231"/>
    </location>
</feature>
<keyword evidence="3" id="KW-0378">Hydrolase</keyword>
<gene>
    <name evidence="3" type="ORF">SAMN04488513_10549</name>
</gene>
<dbReference type="AlphaFoldDB" id="A0A1M6JJE1"/>
<dbReference type="STRING" id="192903.SAMN04488513_10549"/>
<organism evidence="3 4">
    <name type="scientific">Pseudozobellia thermophila</name>
    <dbReference type="NCBI Taxonomy" id="192903"/>
    <lineage>
        <taxon>Bacteria</taxon>
        <taxon>Pseudomonadati</taxon>
        <taxon>Bacteroidota</taxon>
        <taxon>Flavobacteriia</taxon>
        <taxon>Flavobacteriales</taxon>
        <taxon>Flavobacteriaceae</taxon>
        <taxon>Pseudozobellia</taxon>
    </lineage>
</organism>
<dbReference type="Gene3D" id="2.60.120.1130">
    <property type="match status" value="1"/>
</dbReference>
<keyword evidence="4" id="KW-1185">Reference proteome</keyword>
<evidence type="ECO:0000313" key="4">
    <source>
        <dbReference type="Proteomes" id="UP000184543"/>
    </source>
</evidence>
<dbReference type="InterPro" id="IPR002931">
    <property type="entry name" value="Transglutaminase-like"/>
</dbReference>
<reference evidence="4" key="1">
    <citation type="submission" date="2016-11" db="EMBL/GenBank/DDBJ databases">
        <authorList>
            <person name="Varghese N."/>
            <person name="Submissions S."/>
        </authorList>
    </citation>
    <scope>NUCLEOTIDE SEQUENCE [LARGE SCALE GENOMIC DNA]</scope>
    <source>
        <strain evidence="4">DSM 19858</strain>
    </source>
</reference>
<dbReference type="Gene3D" id="3.10.620.30">
    <property type="match status" value="1"/>
</dbReference>
<protein>
    <submittedName>
        <fullName evidence="3">Transglutaminase-like enzyme, putative cysteine protease</fullName>
    </submittedName>
</protein>
<proteinExistence type="predicted"/>
<dbReference type="Pfam" id="PF01841">
    <property type="entry name" value="Transglut_core"/>
    <property type="match status" value="1"/>
</dbReference>
<dbReference type="InterPro" id="IPR024618">
    <property type="entry name" value="DUF3857"/>
</dbReference>
<dbReference type="Proteomes" id="UP000184543">
    <property type="component" value="Unassembled WGS sequence"/>
</dbReference>
<dbReference type="OrthoDB" id="98874at2"/>
<feature type="domain" description="Transglutaminase-like" evidence="1">
    <location>
        <begin position="298"/>
        <end position="373"/>
    </location>
</feature>
<accession>A0A1M6JJE1</accession>
<evidence type="ECO:0000313" key="3">
    <source>
        <dbReference type="EMBL" id="SHJ46745.1"/>
    </source>
</evidence>
<name>A0A1M6JJE1_9FLAO</name>
<dbReference type="InterPro" id="IPR038765">
    <property type="entry name" value="Papain-like_cys_pep_sf"/>
</dbReference>